<proteinExistence type="predicted"/>
<dbReference type="AlphaFoldDB" id="A0ABD5NHJ2"/>
<comment type="caution">
    <text evidence="1">The sequence shown here is derived from an EMBL/GenBank/DDBJ whole genome shotgun (WGS) entry which is preliminary data.</text>
</comment>
<dbReference type="InterPro" id="IPR055965">
    <property type="entry name" value="DUF7543"/>
</dbReference>
<keyword evidence="2" id="KW-1185">Reference proteome</keyword>
<accession>A0ABD5NHJ2</accession>
<dbReference type="GeneID" id="69118137"/>
<dbReference type="Proteomes" id="UP001595660">
    <property type="component" value="Unassembled WGS sequence"/>
</dbReference>
<reference evidence="1 2" key="1">
    <citation type="journal article" date="2019" name="Int. J. Syst. Evol. Microbiol.">
        <title>The Global Catalogue of Microorganisms (GCM) 10K type strain sequencing project: providing services to taxonomists for standard genome sequencing and annotation.</title>
        <authorList>
            <consortium name="The Broad Institute Genomics Platform"/>
            <consortium name="The Broad Institute Genome Sequencing Center for Infectious Disease"/>
            <person name="Wu L."/>
            <person name="Ma J."/>
        </authorList>
    </citation>
    <scope>NUCLEOTIDE SEQUENCE [LARGE SCALE GENOMIC DNA]</scope>
    <source>
        <strain evidence="1 2">CGMCC 1.12562</strain>
    </source>
</reference>
<evidence type="ECO:0000313" key="2">
    <source>
        <dbReference type="Proteomes" id="UP001595660"/>
    </source>
</evidence>
<protein>
    <submittedName>
        <fullName evidence="1">Uncharacterized protein</fullName>
    </submittedName>
</protein>
<gene>
    <name evidence="1" type="ORF">ACFOKC_14045</name>
</gene>
<dbReference type="EMBL" id="JBHRWN010000002">
    <property type="protein sequence ID" value="MFC3478848.1"/>
    <property type="molecule type" value="Genomic_DNA"/>
</dbReference>
<dbReference type="RefSeq" id="WP_232569670.1">
    <property type="nucleotide sequence ID" value="NZ_CP089466.1"/>
</dbReference>
<dbReference type="Pfam" id="PF24399">
    <property type="entry name" value="DUF7543"/>
    <property type="match status" value="1"/>
</dbReference>
<organism evidence="1 2">
    <name type="scientific">Halobacterium litoreum</name>
    <dbReference type="NCBI Taxonomy" id="2039234"/>
    <lineage>
        <taxon>Archaea</taxon>
        <taxon>Methanobacteriati</taxon>
        <taxon>Methanobacteriota</taxon>
        <taxon>Stenosarchaea group</taxon>
        <taxon>Halobacteria</taxon>
        <taxon>Halobacteriales</taxon>
        <taxon>Halobacteriaceae</taxon>
        <taxon>Halobacterium</taxon>
    </lineage>
</organism>
<name>A0ABD5NHJ2_9EURY</name>
<sequence length="75" mass="8785">MNWAEVERRDGREWEREDGYAVVRMRQTARGDWAVTYDRLEQADEGSAYERVTVGSEDAALSRVERFRERATAES</sequence>
<evidence type="ECO:0000313" key="1">
    <source>
        <dbReference type="EMBL" id="MFC3478848.1"/>
    </source>
</evidence>